<dbReference type="RefSeq" id="WP_105062207.1">
    <property type="nucleotide sequence ID" value="NZ_MSCJ01000003.1"/>
</dbReference>
<organism evidence="2 3">
    <name type="scientific">Photobacterium angustum</name>
    <dbReference type="NCBI Taxonomy" id="661"/>
    <lineage>
        <taxon>Bacteria</taxon>
        <taxon>Pseudomonadati</taxon>
        <taxon>Pseudomonadota</taxon>
        <taxon>Gammaproteobacteria</taxon>
        <taxon>Vibrionales</taxon>
        <taxon>Vibrionaceae</taxon>
        <taxon>Photobacterium</taxon>
    </lineage>
</organism>
<feature type="chain" id="PRO_5015405801" evidence="1">
    <location>
        <begin position="22"/>
        <end position="245"/>
    </location>
</feature>
<gene>
    <name evidence="2" type="ORF">BTO08_19375</name>
</gene>
<dbReference type="OrthoDB" id="5825773at2"/>
<evidence type="ECO:0000313" key="3">
    <source>
        <dbReference type="Proteomes" id="UP000238730"/>
    </source>
</evidence>
<evidence type="ECO:0000256" key="1">
    <source>
        <dbReference type="SAM" id="SignalP"/>
    </source>
</evidence>
<comment type="caution">
    <text evidence="2">The sequence shown here is derived from an EMBL/GenBank/DDBJ whole genome shotgun (WGS) entry which is preliminary data.</text>
</comment>
<sequence>MNNYKLALSVLLVSLSSATSAAEIYKCTIDDKVVFQDFPCAEDYEYGLTALDTFDGWKYGMNILAFKKRSKLEKIPINPGTSILYNQYNEKYLNNKPDARIFSYSTKVAGELAKVSLFFTQKTQSLYRIQVNIFVISMPAQEKEYFYTSLVNQLTKKYSQYIEAKDYPSTANILSKFILQDTVGTEKIWGANSDNIISLTGNTTLATSYRLNYKYIPLIKKNIAETTDEIRLSTDKAFSKDSIKL</sequence>
<dbReference type="Proteomes" id="UP000238730">
    <property type="component" value="Unassembled WGS sequence"/>
</dbReference>
<name>A0A2S7VJR8_PHOAN</name>
<keyword evidence="1" id="KW-0732">Signal</keyword>
<dbReference type="AlphaFoldDB" id="A0A2S7VJR8"/>
<dbReference type="EMBL" id="MSCJ01000003">
    <property type="protein sequence ID" value="PQJ62397.1"/>
    <property type="molecule type" value="Genomic_DNA"/>
</dbReference>
<proteinExistence type="predicted"/>
<reference evidence="2 3" key="1">
    <citation type="submission" date="2016-12" db="EMBL/GenBank/DDBJ databases">
        <title>Diversity of luminous bacteria.</title>
        <authorList>
            <person name="Yoshizawa S."/>
            <person name="Kogure K."/>
        </authorList>
    </citation>
    <scope>NUCLEOTIDE SEQUENCE [LARGE SCALE GENOMIC DNA]</scope>
    <source>
        <strain evidence="2 3">LC1-200</strain>
    </source>
</reference>
<evidence type="ECO:0000313" key="2">
    <source>
        <dbReference type="EMBL" id="PQJ62397.1"/>
    </source>
</evidence>
<feature type="signal peptide" evidence="1">
    <location>
        <begin position="1"/>
        <end position="21"/>
    </location>
</feature>
<accession>A0A2S7VJR8</accession>
<protein>
    <submittedName>
        <fullName evidence="2">Uncharacterized protein</fullName>
    </submittedName>
</protein>